<dbReference type="PANTHER" id="PTHR30126:SF94">
    <property type="entry name" value="LYSR FAMILY TRANSCRIPTIONAL REGULATOR"/>
    <property type="match status" value="1"/>
</dbReference>
<dbReference type="OrthoDB" id="9803735at2"/>
<dbReference type="Gene3D" id="1.10.10.10">
    <property type="entry name" value="Winged helix-like DNA-binding domain superfamily/Winged helix DNA-binding domain"/>
    <property type="match status" value="1"/>
</dbReference>
<dbReference type="InterPro" id="IPR005119">
    <property type="entry name" value="LysR_subst-bd"/>
</dbReference>
<evidence type="ECO:0000256" key="4">
    <source>
        <dbReference type="ARBA" id="ARBA00023163"/>
    </source>
</evidence>
<accession>A0A1W6ZIS2</accession>
<dbReference type="PANTHER" id="PTHR30126">
    <property type="entry name" value="HTH-TYPE TRANSCRIPTIONAL REGULATOR"/>
    <property type="match status" value="1"/>
</dbReference>
<evidence type="ECO:0000259" key="5">
    <source>
        <dbReference type="PROSITE" id="PS50931"/>
    </source>
</evidence>
<dbReference type="PRINTS" id="PR00039">
    <property type="entry name" value="HTHLYSR"/>
</dbReference>
<dbReference type="FunFam" id="1.10.10.10:FF:000001">
    <property type="entry name" value="LysR family transcriptional regulator"/>
    <property type="match status" value="1"/>
</dbReference>
<name>A0A1W6ZIS2_9BORD</name>
<proteinExistence type="inferred from homology"/>
<gene>
    <name evidence="6" type="ORF">CAL15_21555</name>
</gene>
<dbReference type="PROSITE" id="PS50931">
    <property type="entry name" value="HTH_LYSR"/>
    <property type="match status" value="1"/>
</dbReference>
<evidence type="ECO:0000256" key="3">
    <source>
        <dbReference type="ARBA" id="ARBA00023125"/>
    </source>
</evidence>
<reference evidence="6 7" key="1">
    <citation type="submission" date="2017-05" db="EMBL/GenBank/DDBJ databases">
        <title>Complete and WGS of Bordetella genogroups.</title>
        <authorList>
            <person name="Spilker T."/>
            <person name="LiPuma J."/>
        </authorList>
    </citation>
    <scope>NUCLEOTIDE SEQUENCE [LARGE SCALE GENOMIC DNA]</scope>
    <source>
        <strain evidence="6 7">AU7206</strain>
    </source>
</reference>
<dbReference type="CDD" id="cd08427">
    <property type="entry name" value="PBP2_LTTR_like_2"/>
    <property type="match status" value="1"/>
</dbReference>
<organism evidence="6 7">
    <name type="scientific">Bordetella genomosp. 13</name>
    <dbReference type="NCBI Taxonomy" id="463040"/>
    <lineage>
        <taxon>Bacteria</taxon>
        <taxon>Pseudomonadati</taxon>
        <taxon>Pseudomonadota</taxon>
        <taxon>Betaproteobacteria</taxon>
        <taxon>Burkholderiales</taxon>
        <taxon>Alcaligenaceae</taxon>
        <taxon>Bordetella</taxon>
    </lineage>
</organism>
<dbReference type="Pfam" id="PF00126">
    <property type="entry name" value="HTH_1"/>
    <property type="match status" value="1"/>
</dbReference>
<dbReference type="GO" id="GO:0000976">
    <property type="term" value="F:transcription cis-regulatory region binding"/>
    <property type="evidence" value="ECO:0007669"/>
    <property type="project" value="TreeGrafter"/>
</dbReference>
<dbReference type="Pfam" id="PF03466">
    <property type="entry name" value="LysR_substrate"/>
    <property type="match status" value="1"/>
</dbReference>
<dbReference type="RefSeq" id="WP_086080370.1">
    <property type="nucleotide sequence ID" value="NZ_CP021111.1"/>
</dbReference>
<keyword evidence="4" id="KW-0804">Transcription</keyword>
<dbReference type="InterPro" id="IPR036388">
    <property type="entry name" value="WH-like_DNA-bd_sf"/>
</dbReference>
<dbReference type="InterPro" id="IPR000847">
    <property type="entry name" value="LysR_HTH_N"/>
</dbReference>
<dbReference type="InterPro" id="IPR036390">
    <property type="entry name" value="WH_DNA-bd_sf"/>
</dbReference>
<sequence>MIREFKTFIAVAREGSFTAAGRQLGLTQSAVSAQIRRLEEHLGVSLFDRTAKSAELNTHGREILPQAEALVAMSDRMVGMAGAGRVSGLLRVGAIASAQQALLVRAMKGFRQAYPDVRVRVVPGVSLNLLGQVDSGEVDLAVMLRPPFALPPELGWQPLVREPMVLAVSRALPQAPWRQLLSTQPFIRYDRSSFGGRLVDGFLKKQRLTVHEALELDELDAIANLVREGLGVALMPRTRQMLTRGLRLLDLGEPSFCRELGVIARVPFDRAPLAAHLVQCLADAAR</sequence>
<keyword evidence="2" id="KW-0805">Transcription regulation</keyword>
<evidence type="ECO:0000313" key="7">
    <source>
        <dbReference type="Proteomes" id="UP000194161"/>
    </source>
</evidence>
<dbReference type="EMBL" id="CP021111">
    <property type="protein sequence ID" value="ARP96724.1"/>
    <property type="molecule type" value="Genomic_DNA"/>
</dbReference>
<dbReference type="KEGG" id="bgm:CAL15_21555"/>
<dbReference type="AlphaFoldDB" id="A0A1W6ZIS2"/>
<dbReference type="STRING" id="463040.CAL15_21555"/>
<keyword evidence="3" id="KW-0238">DNA-binding</keyword>
<feature type="domain" description="HTH lysR-type" evidence="5">
    <location>
        <begin position="1"/>
        <end position="57"/>
    </location>
</feature>
<evidence type="ECO:0000256" key="2">
    <source>
        <dbReference type="ARBA" id="ARBA00023015"/>
    </source>
</evidence>
<comment type="similarity">
    <text evidence="1">Belongs to the LysR transcriptional regulatory family.</text>
</comment>
<dbReference type="SUPFAM" id="SSF46785">
    <property type="entry name" value="Winged helix' DNA-binding domain"/>
    <property type="match status" value="1"/>
</dbReference>
<evidence type="ECO:0000313" key="6">
    <source>
        <dbReference type="EMBL" id="ARP96724.1"/>
    </source>
</evidence>
<evidence type="ECO:0000256" key="1">
    <source>
        <dbReference type="ARBA" id="ARBA00009437"/>
    </source>
</evidence>
<keyword evidence="7" id="KW-1185">Reference proteome</keyword>
<protein>
    <submittedName>
        <fullName evidence="6">LysR family transcriptional regulator</fullName>
    </submittedName>
</protein>
<dbReference type="Gene3D" id="3.40.190.290">
    <property type="match status" value="1"/>
</dbReference>
<dbReference type="SUPFAM" id="SSF53850">
    <property type="entry name" value="Periplasmic binding protein-like II"/>
    <property type="match status" value="1"/>
</dbReference>
<dbReference type="Proteomes" id="UP000194161">
    <property type="component" value="Chromosome"/>
</dbReference>
<dbReference type="GO" id="GO:0003700">
    <property type="term" value="F:DNA-binding transcription factor activity"/>
    <property type="evidence" value="ECO:0007669"/>
    <property type="project" value="InterPro"/>
</dbReference>